<dbReference type="CDD" id="cd00592">
    <property type="entry name" value="HTH_MerR-like"/>
    <property type="match status" value="1"/>
</dbReference>
<protein>
    <submittedName>
        <fullName evidence="8">MerR family transcriptional regulator</fullName>
    </submittedName>
</protein>
<evidence type="ECO:0000313" key="8">
    <source>
        <dbReference type="EMBL" id="MSA94716.1"/>
    </source>
</evidence>
<dbReference type="SUPFAM" id="SSF46955">
    <property type="entry name" value="Putative DNA-binding domain"/>
    <property type="match status" value="1"/>
</dbReference>
<dbReference type="EMBL" id="WKZA01000022">
    <property type="protein sequence ID" value="MSA94716.1"/>
    <property type="molecule type" value="Genomic_DNA"/>
</dbReference>
<keyword evidence="1" id="KW-0678">Repressor</keyword>
<dbReference type="Gene3D" id="1.10.1660.10">
    <property type="match status" value="1"/>
</dbReference>
<keyword evidence="2" id="KW-0805">Transcription regulation</keyword>
<dbReference type="SMART" id="SM00422">
    <property type="entry name" value="HTH_MERR"/>
    <property type="match status" value="1"/>
</dbReference>
<comment type="caution">
    <text evidence="8">The sequence shown here is derived from an EMBL/GenBank/DDBJ whole genome shotgun (WGS) entry which is preliminary data.</text>
</comment>
<dbReference type="PANTHER" id="PTHR30204">
    <property type="entry name" value="REDOX-CYCLING DRUG-SENSING TRANSCRIPTIONAL ACTIVATOR SOXR"/>
    <property type="match status" value="1"/>
</dbReference>
<dbReference type="Proteomes" id="UP000462865">
    <property type="component" value="Unassembled WGS sequence"/>
</dbReference>
<dbReference type="RefSeq" id="WP_154270320.1">
    <property type="nucleotide sequence ID" value="NZ_WKZA01000022.1"/>
</dbReference>
<dbReference type="AlphaFoldDB" id="A0A7K0IA82"/>
<reference evidence="8 9" key="1">
    <citation type="journal article" date="2019" name="Nat. Med.">
        <title>A library of human gut bacterial isolates paired with longitudinal multiomics data enables mechanistic microbiome research.</title>
        <authorList>
            <person name="Poyet M."/>
            <person name="Groussin M."/>
            <person name="Gibbons S.M."/>
            <person name="Avila-Pacheco J."/>
            <person name="Jiang X."/>
            <person name="Kearney S.M."/>
            <person name="Perrotta A.R."/>
            <person name="Berdy B."/>
            <person name="Zhao S."/>
            <person name="Lieberman T.D."/>
            <person name="Swanson P.K."/>
            <person name="Smith M."/>
            <person name="Roesemann S."/>
            <person name="Alexander J.E."/>
            <person name="Rich S.A."/>
            <person name="Livny J."/>
            <person name="Vlamakis H."/>
            <person name="Clish C."/>
            <person name="Bullock K."/>
            <person name="Deik A."/>
            <person name="Scott J."/>
            <person name="Pierce K.A."/>
            <person name="Xavier R.J."/>
            <person name="Alm E.J."/>
        </authorList>
    </citation>
    <scope>NUCLEOTIDE SEQUENCE [LARGE SCALE GENOMIC DNA]</scope>
    <source>
        <strain evidence="8 9">BIOML-A1</strain>
    </source>
</reference>
<keyword evidence="4" id="KW-0804">Transcription</keyword>
<evidence type="ECO:0000256" key="6">
    <source>
        <dbReference type="SAM" id="MobiDB-lite"/>
    </source>
</evidence>
<dbReference type="PANTHER" id="PTHR30204:SF69">
    <property type="entry name" value="MERR-FAMILY TRANSCRIPTIONAL REGULATOR"/>
    <property type="match status" value="1"/>
</dbReference>
<keyword evidence="3" id="KW-0238">DNA-binding</keyword>
<dbReference type="InterPro" id="IPR047057">
    <property type="entry name" value="MerR_fam"/>
</dbReference>
<sequence>MEPVLYDIKDAARYLGVAPSTLRYWEREGLVRAGRNRGNDYRQYALHDLIDASEIAFYRRLGVPVRELAGYRTLSARDLDDALDRTARDVEQRIAELEAMRARLARQRALNARAEGLEAAGMRPGAPAIARLDAIDYADPSLWPLLVDEPWRFAVLVDAADPGTVFEMVADTPTHAGAVWERGAPDAGEGRECLLLVDPDDPNRSNAAALFAEAARQGLEPRLAVGTYLLTAVEEGPHASRWDYYRAWVLEGGQRDGDNVTFPEVLGSRRSLGNVTLSPSLCHPERKEAPAAQGGRRFRKTCGEAAFTPASTGCSAWAARPRPASSPGRSRTRSRWARS</sequence>
<dbReference type="Pfam" id="PF13411">
    <property type="entry name" value="MerR_1"/>
    <property type="match status" value="1"/>
</dbReference>
<accession>A0A7K0IA82</accession>
<evidence type="ECO:0000256" key="2">
    <source>
        <dbReference type="ARBA" id="ARBA00023015"/>
    </source>
</evidence>
<evidence type="ECO:0000259" key="7">
    <source>
        <dbReference type="PROSITE" id="PS50937"/>
    </source>
</evidence>
<dbReference type="InterPro" id="IPR009061">
    <property type="entry name" value="DNA-bd_dom_put_sf"/>
</dbReference>
<evidence type="ECO:0000256" key="3">
    <source>
        <dbReference type="ARBA" id="ARBA00023125"/>
    </source>
</evidence>
<keyword evidence="5" id="KW-0175">Coiled coil</keyword>
<feature type="region of interest" description="Disordered" evidence="6">
    <location>
        <begin position="311"/>
        <end position="339"/>
    </location>
</feature>
<proteinExistence type="predicted"/>
<organism evidence="8 9">
    <name type="scientific">Gordonibacter urolithinfaciens</name>
    <dbReference type="NCBI Taxonomy" id="1335613"/>
    <lineage>
        <taxon>Bacteria</taxon>
        <taxon>Bacillati</taxon>
        <taxon>Actinomycetota</taxon>
        <taxon>Coriobacteriia</taxon>
        <taxon>Eggerthellales</taxon>
        <taxon>Eggerthellaceae</taxon>
        <taxon>Gordonibacter</taxon>
    </lineage>
</organism>
<feature type="coiled-coil region" evidence="5">
    <location>
        <begin position="80"/>
        <end position="117"/>
    </location>
</feature>
<dbReference type="GO" id="GO:0003677">
    <property type="term" value="F:DNA binding"/>
    <property type="evidence" value="ECO:0007669"/>
    <property type="project" value="UniProtKB-KW"/>
</dbReference>
<evidence type="ECO:0000256" key="1">
    <source>
        <dbReference type="ARBA" id="ARBA00022491"/>
    </source>
</evidence>
<feature type="compositionally biased region" description="Low complexity" evidence="6">
    <location>
        <begin position="315"/>
        <end position="329"/>
    </location>
</feature>
<feature type="compositionally biased region" description="Basic residues" evidence="6">
    <location>
        <begin position="330"/>
        <end position="339"/>
    </location>
</feature>
<evidence type="ECO:0000313" key="9">
    <source>
        <dbReference type="Proteomes" id="UP000462865"/>
    </source>
</evidence>
<dbReference type="GO" id="GO:0003700">
    <property type="term" value="F:DNA-binding transcription factor activity"/>
    <property type="evidence" value="ECO:0007669"/>
    <property type="project" value="InterPro"/>
</dbReference>
<evidence type="ECO:0000256" key="4">
    <source>
        <dbReference type="ARBA" id="ARBA00023163"/>
    </source>
</evidence>
<dbReference type="PROSITE" id="PS50937">
    <property type="entry name" value="HTH_MERR_2"/>
    <property type="match status" value="1"/>
</dbReference>
<feature type="domain" description="HTH merR-type" evidence="7">
    <location>
        <begin position="5"/>
        <end position="74"/>
    </location>
</feature>
<dbReference type="InterPro" id="IPR000551">
    <property type="entry name" value="MerR-type_HTH_dom"/>
</dbReference>
<gene>
    <name evidence="8" type="ORF">GKG38_06525</name>
</gene>
<name>A0A7K0IA82_9ACTN</name>
<evidence type="ECO:0000256" key="5">
    <source>
        <dbReference type="SAM" id="Coils"/>
    </source>
</evidence>